<dbReference type="InterPro" id="IPR027417">
    <property type="entry name" value="P-loop_NTPase"/>
</dbReference>
<evidence type="ECO:0000313" key="7">
    <source>
        <dbReference type="EMBL" id="WCR06220.1"/>
    </source>
</evidence>
<dbReference type="InterPro" id="IPR010623">
    <property type="entry name" value="IcmF_C"/>
</dbReference>
<proteinExistence type="predicted"/>
<keyword evidence="2" id="KW-0472">Membrane</keyword>
<dbReference type="EMBL" id="CP067136">
    <property type="protein sequence ID" value="WCR06220.1"/>
    <property type="molecule type" value="Genomic_DNA"/>
</dbReference>
<dbReference type="RefSeq" id="WP_271883932.1">
    <property type="nucleotide sequence ID" value="NZ_CP067136.1"/>
</dbReference>
<feature type="coiled-coil region" evidence="1">
    <location>
        <begin position="102"/>
        <end position="129"/>
    </location>
</feature>
<evidence type="ECO:0000259" key="5">
    <source>
        <dbReference type="Pfam" id="PF14331"/>
    </source>
</evidence>
<dbReference type="InterPro" id="IPR025743">
    <property type="entry name" value="TssM1_N"/>
</dbReference>
<feature type="domain" description="Type VI secretion system component TssM1 N-terminal" evidence="5">
    <location>
        <begin position="206"/>
        <end position="448"/>
    </location>
</feature>
<dbReference type="PANTHER" id="PTHR36153:SF1">
    <property type="entry name" value="TYPE VI SECRETION SYSTEM COMPONENT TSSM1"/>
    <property type="match status" value="1"/>
</dbReference>
<dbReference type="CDD" id="cd00882">
    <property type="entry name" value="Ras_like_GTPase"/>
    <property type="match status" value="1"/>
</dbReference>
<protein>
    <submittedName>
        <fullName evidence="7">Type VI secretion system membrane subunit TssM</fullName>
    </submittedName>
</protein>
<dbReference type="InterPro" id="IPR053156">
    <property type="entry name" value="T6SS_TssM-like"/>
</dbReference>
<feature type="transmembrane region" description="Helical" evidence="2">
    <location>
        <begin position="61"/>
        <end position="80"/>
    </location>
</feature>
<dbReference type="InterPro" id="IPR048677">
    <property type="entry name" value="TssM1_hel"/>
</dbReference>
<evidence type="ECO:0000256" key="1">
    <source>
        <dbReference type="SAM" id="Coils"/>
    </source>
</evidence>
<dbReference type="Pfam" id="PF06744">
    <property type="entry name" value="IcmF_C"/>
    <property type="match status" value="1"/>
</dbReference>
<dbReference type="Gene3D" id="3.40.50.300">
    <property type="entry name" value="P-loop containing nucleotide triphosphate hydrolases"/>
    <property type="match status" value="1"/>
</dbReference>
<organism evidence="7 8">
    <name type="scientific">Paracoccus fistulariae</name>
    <dbReference type="NCBI Taxonomy" id="658446"/>
    <lineage>
        <taxon>Bacteria</taxon>
        <taxon>Pseudomonadati</taxon>
        <taxon>Pseudomonadota</taxon>
        <taxon>Alphaproteobacteria</taxon>
        <taxon>Rhodobacterales</taxon>
        <taxon>Paracoccaceae</taxon>
        <taxon>Paracoccus</taxon>
    </lineage>
</organism>
<dbReference type="PANTHER" id="PTHR36153">
    <property type="entry name" value="INNER MEMBRANE PROTEIN-RELATED"/>
    <property type="match status" value="1"/>
</dbReference>
<feature type="domain" description="Type VI secretion system IcmF C-terminal" evidence="3">
    <location>
        <begin position="1044"/>
        <end position="1136"/>
    </location>
</feature>
<evidence type="ECO:0000259" key="3">
    <source>
        <dbReference type="Pfam" id="PF06744"/>
    </source>
</evidence>
<accession>A0ABY7SH45</accession>
<keyword evidence="8" id="KW-1185">Reference proteome</keyword>
<feature type="transmembrane region" description="Helical" evidence="2">
    <location>
        <begin position="443"/>
        <end position="466"/>
    </location>
</feature>
<gene>
    <name evidence="7" type="primary">tssM</name>
    <name evidence="7" type="ORF">JHX87_12040</name>
</gene>
<dbReference type="NCBIfam" id="TIGR03348">
    <property type="entry name" value="VI_IcmF"/>
    <property type="match status" value="1"/>
</dbReference>
<reference evidence="7 8" key="1">
    <citation type="submission" date="2021-01" db="EMBL/GenBank/DDBJ databases">
        <title>Biogeographic distribution of Paracoccus.</title>
        <authorList>
            <person name="Hollensteiner J."/>
            <person name="Leineberger J."/>
            <person name="Brinkhoff T."/>
            <person name="Daniel R."/>
        </authorList>
    </citation>
    <scope>NUCLEOTIDE SEQUENCE [LARGE SCALE GENOMIC DNA]</scope>
    <source>
        <strain evidence="7 8">KCTC 22803</strain>
    </source>
</reference>
<keyword evidence="2" id="KW-0812">Transmembrane</keyword>
<keyword evidence="1" id="KW-0175">Coiled coil</keyword>
<dbReference type="InterPro" id="IPR009612">
    <property type="entry name" value="IcmF-rel"/>
</dbReference>
<dbReference type="SUPFAM" id="SSF52540">
    <property type="entry name" value="P-loop containing nucleoside triphosphate hydrolases"/>
    <property type="match status" value="1"/>
</dbReference>
<dbReference type="Proteomes" id="UP001219349">
    <property type="component" value="Chromosome"/>
</dbReference>
<keyword evidence="2" id="KW-1133">Transmembrane helix</keyword>
<dbReference type="Pfam" id="PF06761">
    <property type="entry name" value="IcmF-related"/>
    <property type="match status" value="1"/>
</dbReference>
<dbReference type="Pfam" id="PF21070">
    <property type="entry name" value="IcmF_helical"/>
    <property type="match status" value="1"/>
</dbReference>
<feature type="domain" description="IcmF-related" evidence="4">
    <location>
        <begin position="502"/>
        <end position="810"/>
    </location>
</feature>
<evidence type="ECO:0000313" key="8">
    <source>
        <dbReference type="Proteomes" id="UP001219349"/>
    </source>
</evidence>
<name>A0ABY7SH45_9RHOB</name>
<evidence type="ECO:0000259" key="6">
    <source>
        <dbReference type="Pfam" id="PF21070"/>
    </source>
</evidence>
<sequence>MMNFVGMWTSFKSTLDSYVSVVGRRFLVLVWVAAIAALIWIFGPRLVIGDFGPLVPARNRIIAIIGLFVLWAIWALISWWRGRKADAALIDDIADSPEARAEAETKAEIDELRTRLRDAMAMMRKVARRRYGYVYEFPWYLMIGAPGAGKTTLLTNSGLKLPLGDALGGEPVQGVGGTRNCNWWFTDRAILIDTAGRYTTQDSGHERDKAGFAGFLQMLRKRRRAQPINGIVLTLSLTDLLGQSPENRLREVRAIRQRLAEMASTLDARIPVYLVLTKADRLAGFAQFFEHLGADAREQVWGITFPYEETAQGDVPAIFSREYHRLTERLNDQLLDRLQHEIDLDRRGRVFRFPAQIAALHDSLREIIEELSSGTGKVEQPLLRGVYLASATQEADDRRDMGVARSMNRSFFVDRLFSDVILGESGIVAGDRRVTRRRKIMQGLTYGALTAAALLLAGSWLSSYLVNSRAIEQVRLDLTRYDDLASGIPVRDVADTDFLRVLPALDALANVPESFARQSDEAPIGVPLHKVALGLDREDAIAQPYQRQYDRALGAYLLPRYMVALQNRLKQPDLGKGEAFETLKHYLSLAGLGPVDPDGLLLQSEDIFATLYPGSGRAGTRERLSVHLQAMLEHGELPVMAIDDELVAKTREKLTGMDPAQRTYEMLLSRRATQELGDWTPAGALGPTGRQIFTRASGDGLNSGISRIFTRQGYQTIVLPQITALAEMAESEGWVLGIPETGARTQGSSQIAADAVALYWSEFTRSWNDTLSDLVIRDADDLRTASDLIAVIASESRPLERLAADVAQQTWLTGTDSGISLPGDGFAFDPLAAPDPYAPLRRGLEPQGEDGGTIFTPLTPLFDNIYQQLSRASASDARTAEIFAADGALMTASQDLLAEGQRLPAPVDQWVVGLAARVGEASVAGARASLNQIWGASGVAECRRAVEGRYPFDRSSRQDVTVTDFARIFGPDGLFQSFFDENLAGLVDVSTNPWRWSGGLGTTGKESEALAQFQRADAIRTAFFPPAATAPRVDYSFDLLSLDNAEVALIEIGGTSSYYGQSRTRERSFSWPGEGGRSAQLTLLPGSRAEALTATGPWAPFRLIDQGRDLSPVSDNEFDITFDVQNRAARMRITGGSVNNPFNLDAMQRFSCPGSL</sequence>
<feature type="domain" description="Type VI secretion system component TssM1 helical" evidence="6">
    <location>
        <begin position="926"/>
        <end position="994"/>
    </location>
</feature>
<evidence type="ECO:0000256" key="2">
    <source>
        <dbReference type="SAM" id="Phobius"/>
    </source>
</evidence>
<dbReference type="InterPro" id="IPR017731">
    <property type="entry name" value="TssM1-like"/>
</dbReference>
<feature type="transmembrane region" description="Helical" evidence="2">
    <location>
        <begin position="21"/>
        <end position="41"/>
    </location>
</feature>
<evidence type="ECO:0000259" key="4">
    <source>
        <dbReference type="Pfam" id="PF06761"/>
    </source>
</evidence>
<dbReference type="Pfam" id="PF14331">
    <property type="entry name" value="IcmF-related_N"/>
    <property type="match status" value="1"/>
</dbReference>